<dbReference type="SUPFAM" id="SSF52402">
    <property type="entry name" value="Adenine nucleotide alpha hydrolases-like"/>
    <property type="match status" value="1"/>
</dbReference>
<dbReference type="OrthoDB" id="5567285at2"/>
<keyword evidence="4" id="KW-1185">Reference proteome</keyword>
<dbReference type="PRINTS" id="PR01438">
    <property type="entry name" value="UNVRSLSTRESS"/>
</dbReference>
<comment type="caution">
    <text evidence="3">The sequence shown here is derived from an EMBL/GenBank/DDBJ whole genome shotgun (WGS) entry which is preliminary data.</text>
</comment>
<reference evidence="3 4" key="1">
    <citation type="submission" date="2018-11" db="EMBL/GenBank/DDBJ databases">
        <title>Genomic Encyclopedia of Type Strains, Phase IV (KMG-IV): sequencing the most valuable type-strain genomes for metagenomic binning, comparative biology and taxonomic classification.</title>
        <authorList>
            <person name="Goeker M."/>
        </authorList>
    </citation>
    <scope>NUCLEOTIDE SEQUENCE [LARGE SCALE GENOMIC DNA]</scope>
    <source>
        <strain evidence="3 4">DSM 100275</strain>
    </source>
</reference>
<dbReference type="InterPro" id="IPR006015">
    <property type="entry name" value="Universal_stress_UspA"/>
</dbReference>
<evidence type="ECO:0000256" key="1">
    <source>
        <dbReference type="ARBA" id="ARBA00008791"/>
    </source>
</evidence>
<comment type="similarity">
    <text evidence="1">Belongs to the universal stress protein A family.</text>
</comment>
<sequence>MFRNILLPVNLTEGPHSPRALEAALEYARRDGAHLYVLEVLPDYGLPVVASFFPPEARAAAVRETEQQLADFVRRHVPEGVAVTAVVREGRPYEQILEEAGRHRIDLIVIPSRHMGTMEGFLLGSTAEKVVRHARCSVLVVRD</sequence>
<feature type="domain" description="UspA" evidence="2">
    <location>
        <begin position="1"/>
        <end position="142"/>
    </location>
</feature>
<evidence type="ECO:0000313" key="4">
    <source>
        <dbReference type="Proteomes" id="UP000276634"/>
    </source>
</evidence>
<gene>
    <name evidence="3" type="ORF">EDC57_2098</name>
</gene>
<dbReference type="EMBL" id="RJVI01000002">
    <property type="protein sequence ID" value="ROR32883.1"/>
    <property type="molecule type" value="Genomic_DNA"/>
</dbReference>
<evidence type="ECO:0000313" key="3">
    <source>
        <dbReference type="EMBL" id="ROR32883.1"/>
    </source>
</evidence>
<dbReference type="RefSeq" id="WP_123401780.1">
    <property type="nucleotide sequence ID" value="NZ_RJVI01000002.1"/>
</dbReference>
<dbReference type="Pfam" id="PF00582">
    <property type="entry name" value="Usp"/>
    <property type="match status" value="1"/>
</dbReference>
<dbReference type="AlphaFoldDB" id="A0A3N1Y211"/>
<dbReference type="PANTHER" id="PTHR46268">
    <property type="entry name" value="STRESS RESPONSE PROTEIN NHAX"/>
    <property type="match status" value="1"/>
</dbReference>
<proteinExistence type="inferred from homology"/>
<evidence type="ECO:0000259" key="2">
    <source>
        <dbReference type="Pfam" id="PF00582"/>
    </source>
</evidence>
<organism evidence="3 4">
    <name type="scientific">Inmirania thermothiophila</name>
    <dbReference type="NCBI Taxonomy" id="1750597"/>
    <lineage>
        <taxon>Bacteria</taxon>
        <taxon>Pseudomonadati</taxon>
        <taxon>Pseudomonadota</taxon>
        <taxon>Gammaproteobacteria</taxon>
        <taxon>Chromatiales</taxon>
        <taxon>Ectothiorhodospiraceae</taxon>
        <taxon>Inmirania</taxon>
    </lineage>
</organism>
<dbReference type="Gene3D" id="3.40.50.620">
    <property type="entry name" value="HUPs"/>
    <property type="match status" value="1"/>
</dbReference>
<name>A0A3N1Y211_9GAMM</name>
<dbReference type="InterPro" id="IPR006016">
    <property type="entry name" value="UspA"/>
</dbReference>
<dbReference type="PANTHER" id="PTHR46268:SF6">
    <property type="entry name" value="UNIVERSAL STRESS PROTEIN UP12"/>
    <property type="match status" value="1"/>
</dbReference>
<accession>A0A3N1Y211</accession>
<dbReference type="Proteomes" id="UP000276634">
    <property type="component" value="Unassembled WGS sequence"/>
</dbReference>
<protein>
    <submittedName>
        <fullName evidence="3">Nucleotide-binding universal stress UspA family protein</fullName>
    </submittedName>
</protein>
<dbReference type="CDD" id="cd00293">
    <property type="entry name" value="USP-like"/>
    <property type="match status" value="1"/>
</dbReference>
<dbReference type="InterPro" id="IPR014729">
    <property type="entry name" value="Rossmann-like_a/b/a_fold"/>
</dbReference>